<reference evidence="2" key="1">
    <citation type="submission" date="2017-04" db="EMBL/GenBank/DDBJ databases">
        <title>Function of individual gut microbiota members based on whole genome sequencing of pure cultures obtained from chicken caecum.</title>
        <authorList>
            <person name="Medvecky M."/>
            <person name="Cejkova D."/>
            <person name="Polansky O."/>
            <person name="Karasova D."/>
            <person name="Kubasova T."/>
            <person name="Cizek A."/>
            <person name="Rychlik I."/>
        </authorList>
    </citation>
    <scope>NUCLEOTIDE SEQUENCE [LARGE SCALE GENOMIC DNA]</scope>
    <source>
        <strain evidence="2">An180</strain>
    </source>
</reference>
<proteinExistence type="predicted"/>
<evidence type="ECO:0000313" key="2">
    <source>
        <dbReference type="Proteomes" id="UP000195897"/>
    </source>
</evidence>
<dbReference type="RefSeq" id="WP_087373918.1">
    <property type="nucleotide sequence ID" value="NZ_NFKK01000015.1"/>
</dbReference>
<evidence type="ECO:0000313" key="1">
    <source>
        <dbReference type="EMBL" id="OUP51939.1"/>
    </source>
</evidence>
<dbReference type="Proteomes" id="UP000195897">
    <property type="component" value="Unassembled WGS sequence"/>
</dbReference>
<name>A0A1Y4L8X8_9FIRM</name>
<dbReference type="AlphaFoldDB" id="A0A1Y4L8X8"/>
<protein>
    <submittedName>
        <fullName evidence="1">Uncharacterized protein</fullName>
    </submittedName>
</protein>
<sequence>MRQLTFRGFVTQYVQSLSLTGTLSLSKLFEEMTTQNARLKAPLFAYAVESGKLHTLLNVCRDNQAVFAEYTALYEMLNKNEDVKWSSDTLPPEYQKVWNSFCAVKRQGERDDRVKQLMADKITAIQQQKGLSTYRMCKDLQLNNANVNAWLKNRDPKKIGLDTARAVLRYAERYTPALA</sequence>
<gene>
    <name evidence="1" type="ORF">B5F17_11275</name>
</gene>
<dbReference type="EMBL" id="NFKK01000015">
    <property type="protein sequence ID" value="OUP51939.1"/>
    <property type="molecule type" value="Genomic_DNA"/>
</dbReference>
<accession>A0A1Y4L8X8</accession>
<comment type="caution">
    <text evidence="1">The sequence shown here is derived from an EMBL/GenBank/DDBJ whole genome shotgun (WGS) entry which is preliminary data.</text>
</comment>
<organism evidence="1 2">
    <name type="scientific">Butyricicoccus pullicaecorum</name>
    <dbReference type="NCBI Taxonomy" id="501571"/>
    <lineage>
        <taxon>Bacteria</taxon>
        <taxon>Bacillati</taxon>
        <taxon>Bacillota</taxon>
        <taxon>Clostridia</taxon>
        <taxon>Eubacteriales</taxon>
        <taxon>Butyricicoccaceae</taxon>
        <taxon>Butyricicoccus</taxon>
    </lineage>
</organism>